<reference evidence="4" key="1">
    <citation type="journal article" date="2019" name="Int. J. Syst. Evol. Microbiol.">
        <title>The Global Catalogue of Microorganisms (GCM) 10K type strain sequencing project: providing services to taxonomists for standard genome sequencing and annotation.</title>
        <authorList>
            <consortium name="The Broad Institute Genomics Platform"/>
            <consortium name="The Broad Institute Genome Sequencing Center for Infectious Disease"/>
            <person name="Wu L."/>
            <person name="Ma J."/>
        </authorList>
    </citation>
    <scope>NUCLEOTIDE SEQUENCE [LARGE SCALE GENOMIC DNA]</scope>
    <source>
        <strain evidence="4">CGMCC 1.15474</strain>
    </source>
</reference>
<dbReference type="PANTHER" id="PTHR43280">
    <property type="entry name" value="ARAC-FAMILY TRANSCRIPTIONAL REGULATOR"/>
    <property type="match status" value="1"/>
</dbReference>
<dbReference type="InterPro" id="IPR018060">
    <property type="entry name" value="HTH_AraC"/>
</dbReference>
<dbReference type="EMBL" id="JBHUIK010000004">
    <property type="protein sequence ID" value="MFD2215486.1"/>
    <property type="molecule type" value="Genomic_DNA"/>
</dbReference>
<dbReference type="PANTHER" id="PTHR43280:SF2">
    <property type="entry name" value="HTH-TYPE TRANSCRIPTIONAL REGULATOR EXSA"/>
    <property type="match status" value="1"/>
</dbReference>
<evidence type="ECO:0000313" key="4">
    <source>
        <dbReference type="Proteomes" id="UP001597318"/>
    </source>
</evidence>
<evidence type="ECO:0000256" key="1">
    <source>
        <dbReference type="ARBA" id="ARBA00023125"/>
    </source>
</evidence>
<sequence>MQNVYSIFNPTQPEMIKNCHLYKEFSLKNYEETDVTLFYQFNTNEHEILTPVIPDGCIDLLFNLNSTTPSAFVAVSPEKRSSELFEKNAEYFGVRLNPLQSKLSFKCSKREIIHHKKLSLFEVSYLNESILEELANINDFNKRMIWFLSLLDTETVDEMDYDKRFINYCLNRIYLSNGLVKINDLSDETGYSARYLRKKFEEYVGFSPKQFSTIVRLQFSIDKLMKDNNYQNHLVDEHVYYDKSHFYREFKKYILLTPHEYKEVVCSSKSKSY</sequence>
<gene>
    <name evidence="3" type="ORF">ACFSKK_17490</name>
</gene>
<protein>
    <submittedName>
        <fullName evidence="3">AraC family transcriptional regulator</fullName>
    </submittedName>
</protein>
<proteinExistence type="predicted"/>
<organism evidence="3 4">
    <name type="scientific">Metabacillus endolithicus</name>
    <dbReference type="NCBI Taxonomy" id="1535204"/>
    <lineage>
        <taxon>Bacteria</taxon>
        <taxon>Bacillati</taxon>
        <taxon>Bacillota</taxon>
        <taxon>Bacilli</taxon>
        <taxon>Bacillales</taxon>
        <taxon>Bacillaceae</taxon>
        <taxon>Metabacillus</taxon>
    </lineage>
</organism>
<dbReference type="RefSeq" id="WP_247340158.1">
    <property type="nucleotide sequence ID" value="NZ_CP095550.1"/>
</dbReference>
<dbReference type="SMART" id="SM00342">
    <property type="entry name" value="HTH_ARAC"/>
    <property type="match status" value="1"/>
</dbReference>
<keyword evidence="4" id="KW-1185">Reference proteome</keyword>
<feature type="domain" description="HTH araC/xylS-type" evidence="2">
    <location>
        <begin position="163"/>
        <end position="264"/>
    </location>
</feature>
<name>A0ABW5C345_9BACI</name>
<dbReference type="Gene3D" id="1.10.10.60">
    <property type="entry name" value="Homeodomain-like"/>
    <property type="match status" value="1"/>
</dbReference>
<dbReference type="PROSITE" id="PS01124">
    <property type="entry name" value="HTH_ARAC_FAMILY_2"/>
    <property type="match status" value="1"/>
</dbReference>
<evidence type="ECO:0000259" key="2">
    <source>
        <dbReference type="PROSITE" id="PS01124"/>
    </source>
</evidence>
<evidence type="ECO:0000313" key="3">
    <source>
        <dbReference type="EMBL" id="MFD2215486.1"/>
    </source>
</evidence>
<accession>A0ABW5C345</accession>
<dbReference type="Pfam" id="PF12833">
    <property type="entry name" value="HTH_18"/>
    <property type="match status" value="1"/>
</dbReference>
<keyword evidence="1" id="KW-0238">DNA-binding</keyword>
<comment type="caution">
    <text evidence="3">The sequence shown here is derived from an EMBL/GenBank/DDBJ whole genome shotgun (WGS) entry which is preliminary data.</text>
</comment>
<dbReference type="Proteomes" id="UP001597318">
    <property type="component" value="Unassembled WGS sequence"/>
</dbReference>